<dbReference type="SUPFAM" id="SSF51197">
    <property type="entry name" value="Clavaminate synthase-like"/>
    <property type="match status" value="1"/>
</dbReference>
<evidence type="ECO:0000259" key="5">
    <source>
        <dbReference type="Pfam" id="PF14226"/>
    </source>
</evidence>
<feature type="region of interest" description="Disordered" evidence="3">
    <location>
        <begin position="493"/>
        <end position="554"/>
    </location>
</feature>
<dbReference type="GO" id="GO:0046872">
    <property type="term" value="F:metal ion binding"/>
    <property type="evidence" value="ECO:0007669"/>
    <property type="project" value="UniProtKB-KW"/>
</dbReference>
<proteinExistence type="predicted"/>
<keyword evidence="6" id="KW-0223">Dioxygenase</keyword>
<reference evidence="6 7" key="1">
    <citation type="journal article" date="2018" name="Mol. Plant">
        <title>The genome of Artemisia annua provides insight into the evolution of Asteraceae family and artemisinin biosynthesis.</title>
        <authorList>
            <person name="Shen Q."/>
            <person name="Zhang L."/>
            <person name="Liao Z."/>
            <person name="Wang S."/>
            <person name="Yan T."/>
            <person name="Shi P."/>
            <person name="Liu M."/>
            <person name="Fu X."/>
            <person name="Pan Q."/>
            <person name="Wang Y."/>
            <person name="Lv Z."/>
            <person name="Lu X."/>
            <person name="Zhang F."/>
            <person name="Jiang W."/>
            <person name="Ma Y."/>
            <person name="Chen M."/>
            <person name="Hao X."/>
            <person name="Li L."/>
            <person name="Tang Y."/>
            <person name="Lv G."/>
            <person name="Zhou Y."/>
            <person name="Sun X."/>
            <person name="Brodelius P.E."/>
            <person name="Rose J.K.C."/>
            <person name="Tang K."/>
        </authorList>
    </citation>
    <scope>NUCLEOTIDE SEQUENCE [LARGE SCALE GENOMIC DNA]</scope>
    <source>
        <strain evidence="7">cv. Huhao1</strain>
        <tissue evidence="6">Leaf</tissue>
    </source>
</reference>
<keyword evidence="2" id="KW-0408">Iron</keyword>
<dbReference type="SUPFAM" id="SSF50249">
    <property type="entry name" value="Nucleic acid-binding proteins"/>
    <property type="match status" value="2"/>
</dbReference>
<organism evidence="6 7">
    <name type="scientific">Artemisia annua</name>
    <name type="common">Sweet wormwood</name>
    <dbReference type="NCBI Taxonomy" id="35608"/>
    <lineage>
        <taxon>Eukaryota</taxon>
        <taxon>Viridiplantae</taxon>
        <taxon>Streptophyta</taxon>
        <taxon>Embryophyta</taxon>
        <taxon>Tracheophyta</taxon>
        <taxon>Spermatophyta</taxon>
        <taxon>Magnoliopsida</taxon>
        <taxon>eudicotyledons</taxon>
        <taxon>Gunneridae</taxon>
        <taxon>Pentapetalae</taxon>
        <taxon>asterids</taxon>
        <taxon>campanulids</taxon>
        <taxon>Asterales</taxon>
        <taxon>Asteraceae</taxon>
        <taxon>Asteroideae</taxon>
        <taxon>Anthemideae</taxon>
        <taxon>Artemisiinae</taxon>
        <taxon>Artemisia</taxon>
    </lineage>
</organism>
<evidence type="ECO:0000256" key="1">
    <source>
        <dbReference type="ARBA" id="ARBA00022723"/>
    </source>
</evidence>
<dbReference type="Pfam" id="PF14226">
    <property type="entry name" value="DIOX_N"/>
    <property type="match status" value="1"/>
</dbReference>
<feature type="domain" description="Non-haem dioxygenase N-terminal" evidence="5">
    <location>
        <begin position="66"/>
        <end position="138"/>
    </location>
</feature>
<dbReference type="CDD" id="cd04480">
    <property type="entry name" value="RPA1_DBD_A_like"/>
    <property type="match status" value="1"/>
</dbReference>
<dbReference type="EMBL" id="PKPP01002491">
    <property type="protein sequence ID" value="PWA74914.1"/>
    <property type="molecule type" value="Genomic_DNA"/>
</dbReference>
<dbReference type="GO" id="GO:0051213">
    <property type="term" value="F:dioxygenase activity"/>
    <property type="evidence" value="ECO:0007669"/>
    <property type="project" value="UniProtKB-KW"/>
</dbReference>
<dbReference type="PANTHER" id="PTHR47165:SF4">
    <property type="entry name" value="OS03G0429900 PROTEIN"/>
    <property type="match status" value="1"/>
</dbReference>
<accession>A0A2U1NN34</accession>
<dbReference type="STRING" id="35608.A0A2U1NN34"/>
<evidence type="ECO:0000313" key="6">
    <source>
        <dbReference type="EMBL" id="PWA74914.1"/>
    </source>
</evidence>
<gene>
    <name evidence="6" type="ORF">CTI12_AA227330</name>
</gene>
<dbReference type="AlphaFoldDB" id="A0A2U1NN34"/>
<dbReference type="Proteomes" id="UP000245207">
    <property type="component" value="Unassembled WGS sequence"/>
</dbReference>
<keyword evidence="7" id="KW-1185">Reference proteome</keyword>
<keyword evidence="1" id="KW-0479">Metal-binding</keyword>
<protein>
    <submittedName>
        <fullName evidence="6">Oxoglutarate/iron-dependent dioxygenase</fullName>
    </submittedName>
</protein>
<name>A0A2U1NN34_ARTAN</name>
<evidence type="ECO:0000256" key="3">
    <source>
        <dbReference type="SAM" id="MobiDB-lite"/>
    </source>
</evidence>
<dbReference type="PANTHER" id="PTHR47165">
    <property type="entry name" value="OS03G0429900 PROTEIN"/>
    <property type="match status" value="1"/>
</dbReference>
<feature type="domain" description="Replication protein A 70 kDa DNA-binding subunit B/D first OB fold" evidence="4">
    <location>
        <begin position="233"/>
        <end position="337"/>
    </location>
</feature>
<dbReference type="InterPro" id="IPR003871">
    <property type="entry name" value="RFA1B/D_OB_1st"/>
</dbReference>
<dbReference type="InterPro" id="IPR012340">
    <property type="entry name" value="NA-bd_OB-fold"/>
</dbReference>
<feature type="compositionally biased region" description="Basic and acidic residues" evidence="3">
    <location>
        <begin position="493"/>
        <end position="510"/>
    </location>
</feature>
<dbReference type="InterPro" id="IPR026992">
    <property type="entry name" value="DIOX_N"/>
</dbReference>
<evidence type="ECO:0000313" key="7">
    <source>
        <dbReference type="Proteomes" id="UP000245207"/>
    </source>
</evidence>
<dbReference type="InterPro" id="IPR027443">
    <property type="entry name" value="IPNS-like_sf"/>
</dbReference>
<evidence type="ECO:0000259" key="4">
    <source>
        <dbReference type="Pfam" id="PF02721"/>
    </source>
</evidence>
<dbReference type="OrthoDB" id="288590at2759"/>
<comment type="caution">
    <text evidence="6">The sequence shown here is derived from an EMBL/GenBank/DDBJ whole genome shotgun (WGS) entry which is preliminary data.</text>
</comment>
<keyword evidence="6" id="KW-0560">Oxidoreductase</keyword>
<dbReference type="Gene3D" id="2.60.120.330">
    <property type="entry name" value="B-lactam Antibiotic, Isopenicillin N Synthase, Chain"/>
    <property type="match status" value="1"/>
</dbReference>
<evidence type="ECO:0000256" key="2">
    <source>
        <dbReference type="ARBA" id="ARBA00023004"/>
    </source>
</evidence>
<sequence length="554" mass="63929">MSLVKRRREQGICGGNKWRMVETSTKQRNRWHADCPKTEINQESSNPTSNLTAWMTQSKIDYKELLVNHGVDKLLVERMKKEMLDFYNLPVEEKMIYKLKAGEYEGYGQTIIHDQDQKVDWPDRFYMITNPLHRRKPHLLPKLPPSLRSLLCSTYRIIMVVYVAIRCFNMNLQSRVNLIDFAKLNMSSGNGDEFVVCYMQSMCLFSTRKCVQGQGVYLIEVAVGEIGMTMKITPLQEITPDKGKANIKVKIVSLWNQYYNNNPSKVAGMDMILMDEQGTKIHATINSSVVCDFDSLLKENNYHIISNFNVKRNVDSTKLSKHEFKIHFYRKTNVRNCSEFICTDDVMEFISFKDFLDARIDQSYSFGLILQMLHLPKSVKIKIHIRVQDETGSATFCLFQQEVAKLLGKSVGYLISLIDKDEENISYPSDLESIVSKKFVFKLQVSAYNVNNNYHIFTVNKLTDDKGVMNLIGTKDTEEEENKTAEVGTKRKNIEFQNSEMEKKPKVEHQDTEDDTVINEIDEKDVMKSSLSKQTEEQQCKTTAGETYGDNMEG</sequence>
<dbReference type="Pfam" id="PF02721">
    <property type="entry name" value="DUF223"/>
    <property type="match status" value="1"/>
</dbReference>
<dbReference type="Gene3D" id="2.40.50.140">
    <property type="entry name" value="Nucleic acid-binding proteins"/>
    <property type="match status" value="2"/>
</dbReference>
<feature type="compositionally biased region" description="Acidic residues" evidence="3">
    <location>
        <begin position="511"/>
        <end position="523"/>
    </location>
</feature>